<feature type="compositionally biased region" description="Polar residues" evidence="1">
    <location>
        <begin position="250"/>
        <end position="269"/>
    </location>
</feature>
<evidence type="ECO:0000256" key="1">
    <source>
        <dbReference type="SAM" id="MobiDB-lite"/>
    </source>
</evidence>
<keyword evidence="2" id="KW-0472">Membrane</keyword>
<organism evidence="3 4">
    <name type="scientific">Paramicrosporidium saccamoebae</name>
    <dbReference type="NCBI Taxonomy" id="1246581"/>
    <lineage>
        <taxon>Eukaryota</taxon>
        <taxon>Fungi</taxon>
        <taxon>Fungi incertae sedis</taxon>
        <taxon>Cryptomycota</taxon>
        <taxon>Cryptomycota incertae sedis</taxon>
        <taxon>Paramicrosporidium</taxon>
    </lineage>
</organism>
<dbReference type="AlphaFoldDB" id="A0A2H9TH18"/>
<feature type="compositionally biased region" description="Low complexity" evidence="1">
    <location>
        <begin position="140"/>
        <end position="155"/>
    </location>
</feature>
<keyword evidence="2" id="KW-1133">Transmembrane helix</keyword>
<dbReference type="OrthoDB" id="4405280at2759"/>
<dbReference type="Proteomes" id="UP000240830">
    <property type="component" value="Unassembled WGS sequence"/>
</dbReference>
<feature type="region of interest" description="Disordered" evidence="1">
    <location>
        <begin position="218"/>
        <end position="269"/>
    </location>
</feature>
<evidence type="ECO:0000313" key="4">
    <source>
        <dbReference type="Proteomes" id="UP000240830"/>
    </source>
</evidence>
<evidence type="ECO:0000313" key="3">
    <source>
        <dbReference type="EMBL" id="PJF17073.1"/>
    </source>
</evidence>
<dbReference type="EMBL" id="MTSL01000191">
    <property type="protein sequence ID" value="PJF17073.1"/>
    <property type="molecule type" value="Genomic_DNA"/>
</dbReference>
<protein>
    <submittedName>
        <fullName evidence="3">Uncharacterized protein</fullName>
    </submittedName>
</protein>
<gene>
    <name evidence="3" type="ORF">PSACC_03125</name>
</gene>
<feature type="compositionally biased region" description="Polar residues" evidence="1">
    <location>
        <begin position="223"/>
        <end position="242"/>
    </location>
</feature>
<sequence>MSCLEHKKCPTGFCKAGKCVNPGADDPCFGEYDPSGHDTCPAGFKCHISDERCRVEGYKPPFSCSSDRDCGVSYFCNRSGSCEFRTIVSCSSRKCMDGYDCVDNKCVQRCFSQDDCFFDHEVCQPGPLSGFNVCVSNKTSKPIKPTKPISPVKPVKPSKPTKPVSPSGPTSSTGGYSTTALALFGVGFFILVAVLALVIRKCCRKKSDPQVVQAQQYYPHPSSPSMPVYQSPTYQSSYPTQHMTHDATLPSYSEVQSQAYQSPSYSEKR</sequence>
<proteinExistence type="predicted"/>
<keyword evidence="4" id="KW-1185">Reference proteome</keyword>
<feature type="transmembrane region" description="Helical" evidence="2">
    <location>
        <begin position="180"/>
        <end position="199"/>
    </location>
</feature>
<name>A0A2H9TH18_9FUNG</name>
<feature type="compositionally biased region" description="Low complexity" evidence="1">
    <location>
        <begin position="161"/>
        <end position="174"/>
    </location>
</feature>
<accession>A0A2H9TH18</accession>
<comment type="caution">
    <text evidence="3">The sequence shown here is derived from an EMBL/GenBank/DDBJ whole genome shotgun (WGS) entry which is preliminary data.</text>
</comment>
<evidence type="ECO:0000256" key="2">
    <source>
        <dbReference type="SAM" id="Phobius"/>
    </source>
</evidence>
<keyword evidence="2" id="KW-0812">Transmembrane</keyword>
<reference evidence="3 4" key="1">
    <citation type="submission" date="2016-10" db="EMBL/GenBank/DDBJ databases">
        <title>The genome of Paramicrosporidium saccamoebae is the missing link in understanding Cryptomycota and Microsporidia evolution.</title>
        <authorList>
            <person name="Quandt C.A."/>
            <person name="Beaudet D."/>
            <person name="Corsaro D."/>
            <person name="Michel R."/>
            <person name="Corradi N."/>
            <person name="James T."/>
        </authorList>
    </citation>
    <scope>NUCLEOTIDE SEQUENCE [LARGE SCALE GENOMIC DNA]</scope>
    <source>
        <strain evidence="3 4">KSL3</strain>
    </source>
</reference>
<feature type="region of interest" description="Disordered" evidence="1">
    <location>
        <begin position="140"/>
        <end position="174"/>
    </location>
</feature>